<evidence type="ECO:0000256" key="3">
    <source>
        <dbReference type="ARBA" id="ARBA00006692"/>
    </source>
</evidence>
<feature type="domain" description="Ig-like" evidence="16">
    <location>
        <begin position="1024"/>
        <end position="1115"/>
    </location>
</feature>
<feature type="domain" description="Ig-like" evidence="16">
    <location>
        <begin position="1558"/>
        <end position="1643"/>
    </location>
</feature>
<dbReference type="FunFam" id="2.60.40.10:FF:001509">
    <property type="entry name" value="Uncharacterized protein, isoform D"/>
    <property type="match status" value="1"/>
</dbReference>
<keyword evidence="8" id="KW-0514">Muscle protein</keyword>
<dbReference type="PROSITE" id="PS50835">
    <property type="entry name" value="IG_LIKE"/>
    <property type="match status" value="41"/>
</dbReference>
<evidence type="ECO:0000256" key="1">
    <source>
        <dbReference type="ARBA" id="ARBA00004123"/>
    </source>
</evidence>
<feature type="domain" description="Ig-like" evidence="16">
    <location>
        <begin position="1291"/>
        <end position="1381"/>
    </location>
</feature>
<keyword evidence="9" id="KW-0539">Nucleus</keyword>
<feature type="domain" description="SH3" evidence="15">
    <location>
        <begin position="4661"/>
        <end position="4722"/>
    </location>
</feature>
<feature type="domain" description="Fibronectin type-III" evidence="17">
    <location>
        <begin position="6011"/>
        <end position="6112"/>
    </location>
</feature>
<dbReference type="FunFam" id="2.60.40.10:FF:000966">
    <property type="entry name" value="Sallimus, isoform P"/>
    <property type="match status" value="1"/>
</dbReference>
<evidence type="ECO:0000259" key="17">
    <source>
        <dbReference type="PROSITE" id="PS50853"/>
    </source>
</evidence>
<feature type="compositionally biased region" description="Basic and acidic residues" evidence="14">
    <location>
        <begin position="2338"/>
        <end position="2347"/>
    </location>
</feature>
<feature type="domain" description="Ig-like" evidence="16">
    <location>
        <begin position="4752"/>
        <end position="4841"/>
    </location>
</feature>
<feature type="domain" description="Ig-like" evidence="16">
    <location>
        <begin position="3263"/>
        <end position="3354"/>
    </location>
</feature>
<dbReference type="FunFam" id="2.60.40.10:FF:000809">
    <property type="entry name" value="Sallimus, isoform Q"/>
    <property type="match status" value="1"/>
</dbReference>
<dbReference type="InterPro" id="IPR007110">
    <property type="entry name" value="Ig-like_dom"/>
</dbReference>
<dbReference type="FunFam" id="2.60.40.10:FF:001128">
    <property type="entry name" value="Sallimus, isoform P"/>
    <property type="match status" value="1"/>
</dbReference>
<feature type="domain" description="Ig-like" evidence="16">
    <location>
        <begin position="3539"/>
        <end position="3625"/>
    </location>
</feature>
<dbReference type="FunFam" id="2.60.40.10:FF:001154">
    <property type="entry name" value="Sallimus, isoform Q"/>
    <property type="match status" value="1"/>
</dbReference>
<dbReference type="PANTHER" id="PTHR47633:SF4">
    <property type="entry name" value="MYOPALLADIN ISOFORM X1"/>
    <property type="match status" value="1"/>
</dbReference>
<feature type="domain" description="Ig-like" evidence="16">
    <location>
        <begin position="1824"/>
        <end position="1917"/>
    </location>
</feature>
<reference evidence="18 19" key="1">
    <citation type="journal article" date="2007" name="Nature">
        <title>Evolution of genes and genomes on the Drosophila phylogeny.</title>
        <authorList>
            <consortium name="Drosophila 12 Genomes Consortium"/>
            <person name="Clark A.G."/>
            <person name="Eisen M.B."/>
            <person name="Smith D.R."/>
            <person name="Bergman C.M."/>
            <person name="Oliver B."/>
            <person name="Markow T.A."/>
            <person name="Kaufman T.C."/>
            <person name="Kellis M."/>
            <person name="Gelbart W."/>
            <person name="Iyer V.N."/>
            <person name="Pollard D.A."/>
            <person name="Sackton T.B."/>
            <person name="Larracuente A.M."/>
            <person name="Singh N.D."/>
            <person name="Abad J.P."/>
            <person name="Abt D.N."/>
            <person name="Adryan B."/>
            <person name="Aguade M."/>
            <person name="Akashi H."/>
            <person name="Anderson W.W."/>
            <person name="Aquadro C.F."/>
            <person name="Ardell D.H."/>
            <person name="Arguello R."/>
            <person name="Artieri C.G."/>
            <person name="Barbash D.A."/>
            <person name="Barker D."/>
            <person name="Barsanti P."/>
            <person name="Batterham P."/>
            <person name="Batzoglou S."/>
            <person name="Begun D."/>
            <person name="Bhutkar A."/>
            <person name="Blanco E."/>
            <person name="Bosak S.A."/>
            <person name="Bradley R.K."/>
            <person name="Brand A.D."/>
            <person name="Brent M.R."/>
            <person name="Brooks A.N."/>
            <person name="Brown R.H."/>
            <person name="Butlin R.K."/>
            <person name="Caggese C."/>
            <person name="Calvi B.R."/>
            <person name="Bernardo de Carvalho A."/>
            <person name="Caspi A."/>
            <person name="Castrezana S."/>
            <person name="Celniker S.E."/>
            <person name="Chang J.L."/>
            <person name="Chapple C."/>
            <person name="Chatterji S."/>
            <person name="Chinwalla A."/>
            <person name="Civetta A."/>
            <person name="Clifton S.W."/>
            <person name="Comeron J.M."/>
            <person name="Costello J.C."/>
            <person name="Coyne J.A."/>
            <person name="Daub J."/>
            <person name="David R.G."/>
            <person name="Delcher A.L."/>
            <person name="Delehaunty K."/>
            <person name="Do C.B."/>
            <person name="Ebling H."/>
            <person name="Edwards K."/>
            <person name="Eickbush T."/>
            <person name="Evans J.D."/>
            <person name="Filipski A."/>
            <person name="Findeiss S."/>
            <person name="Freyhult E."/>
            <person name="Fulton L."/>
            <person name="Fulton R."/>
            <person name="Garcia A.C."/>
            <person name="Gardiner A."/>
            <person name="Garfield D.A."/>
            <person name="Garvin B.E."/>
            <person name="Gibson G."/>
            <person name="Gilbert D."/>
            <person name="Gnerre S."/>
            <person name="Godfrey J."/>
            <person name="Good R."/>
            <person name="Gotea V."/>
            <person name="Gravely B."/>
            <person name="Greenberg A.J."/>
            <person name="Griffiths-Jones S."/>
            <person name="Gross S."/>
            <person name="Guigo R."/>
            <person name="Gustafson E.A."/>
            <person name="Haerty W."/>
            <person name="Hahn M.W."/>
            <person name="Halligan D.L."/>
            <person name="Halpern A.L."/>
            <person name="Halter G.M."/>
            <person name="Han M.V."/>
            <person name="Heger A."/>
            <person name="Hillier L."/>
            <person name="Hinrichs A.S."/>
            <person name="Holmes I."/>
            <person name="Hoskins R.A."/>
            <person name="Hubisz M.J."/>
            <person name="Hultmark D."/>
            <person name="Huntley M.A."/>
            <person name="Jaffe D.B."/>
            <person name="Jagadeeshan S."/>
            <person name="Jeck W.R."/>
            <person name="Johnson J."/>
            <person name="Jones C.D."/>
            <person name="Jordan W.C."/>
            <person name="Karpen G.H."/>
            <person name="Kataoka E."/>
            <person name="Keightley P.D."/>
            <person name="Kheradpour P."/>
            <person name="Kirkness E.F."/>
            <person name="Koerich L.B."/>
            <person name="Kristiansen K."/>
            <person name="Kudrna D."/>
            <person name="Kulathinal R.J."/>
            <person name="Kumar S."/>
            <person name="Kwok R."/>
            <person name="Lander E."/>
            <person name="Langley C.H."/>
            <person name="Lapoint R."/>
            <person name="Lazzaro B.P."/>
            <person name="Lee S.J."/>
            <person name="Levesque L."/>
            <person name="Li R."/>
            <person name="Lin C.F."/>
            <person name="Lin M.F."/>
            <person name="Lindblad-Toh K."/>
            <person name="Llopart A."/>
            <person name="Long M."/>
            <person name="Low L."/>
            <person name="Lozovsky E."/>
            <person name="Lu J."/>
            <person name="Luo M."/>
            <person name="Machado C.A."/>
            <person name="Makalowski W."/>
            <person name="Marzo M."/>
            <person name="Matsuda M."/>
            <person name="Matzkin L."/>
            <person name="McAllister B."/>
            <person name="McBride C.S."/>
            <person name="McKernan B."/>
            <person name="McKernan K."/>
            <person name="Mendez-Lago M."/>
            <person name="Minx P."/>
            <person name="Mollenhauer M.U."/>
            <person name="Montooth K."/>
            <person name="Mount S.M."/>
            <person name="Mu X."/>
            <person name="Myers E."/>
            <person name="Negre B."/>
            <person name="Newfeld S."/>
            <person name="Nielsen R."/>
            <person name="Noor M.A."/>
            <person name="O'Grady P."/>
            <person name="Pachter L."/>
            <person name="Papaceit M."/>
            <person name="Parisi M.J."/>
            <person name="Parisi M."/>
            <person name="Parts L."/>
            <person name="Pedersen J.S."/>
            <person name="Pesole G."/>
            <person name="Phillippy A.M."/>
            <person name="Ponting C.P."/>
            <person name="Pop M."/>
            <person name="Porcelli D."/>
            <person name="Powell J.R."/>
            <person name="Prohaska S."/>
            <person name="Pruitt K."/>
            <person name="Puig M."/>
            <person name="Quesneville H."/>
            <person name="Ram K.R."/>
            <person name="Rand D."/>
            <person name="Rasmussen M.D."/>
            <person name="Reed L.K."/>
            <person name="Reenan R."/>
            <person name="Reily A."/>
            <person name="Remington K.A."/>
            <person name="Rieger T.T."/>
            <person name="Ritchie M.G."/>
            <person name="Robin C."/>
            <person name="Rogers Y.H."/>
            <person name="Rohde C."/>
            <person name="Rozas J."/>
            <person name="Rubenfield M.J."/>
            <person name="Ruiz A."/>
            <person name="Russo S."/>
            <person name="Salzberg S.L."/>
            <person name="Sanchez-Gracia A."/>
            <person name="Saranga D.J."/>
            <person name="Sato H."/>
            <person name="Schaeffer S.W."/>
            <person name="Schatz M.C."/>
            <person name="Schlenke T."/>
            <person name="Schwartz R."/>
            <person name="Segarra C."/>
            <person name="Singh R.S."/>
            <person name="Sirot L."/>
            <person name="Sirota M."/>
            <person name="Sisneros N.B."/>
            <person name="Smith C.D."/>
            <person name="Smith T.F."/>
            <person name="Spieth J."/>
            <person name="Stage D.E."/>
            <person name="Stark A."/>
            <person name="Stephan W."/>
            <person name="Strausberg R.L."/>
            <person name="Strempel S."/>
            <person name="Sturgill D."/>
            <person name="Sutton G."/>
            <person name="Sutton G.G."/>
            <person name="Tao W."/>
            <person name="Teichmann S."/>
            <person name="Tobari Y.N."/>
            <person name="Tomimura Y."/>
            <person name="Tsolas J.M."/>
            <person name="Valente V.L."/>
            <person name="Venter E."/>
            <person name="Venter J.C."/>
            <person name="Vicario S."/>
            <person name="Vieira F.G."/>
            <person name="Vilella A.J."/>
            <person name="Villasante A."/>
            <person name="Walenz B."/>
            <person name="Wang J."/>
            <person name="Wasserman M."/>
            <person name="Watts T."/>
            <person name="Wilson D."/>
            <person name="Wilson R.K."/>
            <person name="Wing R.A."/>
            <person name="Wolfner M.F."/>
            <person name="Wong A."/>
            <person name="Wong G.K."/>
            <person name="Wu C.I."/>
            <person name="Wu G."/>
            <person name="Yamamoto D."/>
            <person name="Yang H.P."/>
            <person name="Yang S.P."/>
            <person name="Yorke J.A."/>
            <person name="Yoshida K."/>
            <person name="Zdobnov E."/>
            <person name="Zhang P."/>
            <person name="Zhang Y."/>
            <person name="Zimin A.V."/>
            <person name="Baldwin J."/>
            <person name="Abdouelleil A."/>
            <person name="Abdulkadir J."/>
            <person name="Abebe A."/>
            <person name="Abera B."/>
            <person name="Abreu J."/>
            <person name="Acer S.C."/>
            <person name="Aftuck L."/>
            <person name="Alexander A."/>
            <person name="An P."/>
            <person name="Anderson E."/>
            <person name="Anderson S."/>
            <person name="Arachi H."/>
            <person name="Azer M."/>
            <person name="Bachantsang P."/>
            <person name="Barry A."/>
            <person name="Bayul T."/>
            <person name="Berlin A."/>
            <person name="Bessette D."/>
            <person name="Bloom T."/>
            <person name="Blye J."/>
            <person name="Boguslavskiy L."/>
            <person name="Bonnet C."/>
            <person name="Boukhgalter B."/>
            <person name="Bourzgui I."/>
            <person name="Brown A."/>
            <person name="Cahill P."/>
            <person name="Channer S."/>
            <person name="Cheshatsang Y."/>
            <person name="Chuda L."/>
            <person name="Citroen M."/>
            <person name="Collymore A."/>
            <person name="Cooke P."/>
            <person name="Costello M."/>
            <person name="D'Aco K."/>
            <person name="Daza R."/>
            <person name="De Haan G."/>
            <person name="DeGray S."/>
            <person name="DeMaso C."/>
            <person name="Dhargay N."/>
            <person name="Dooley K."/>
            <person name="Dooley E."/>
            <person name="Doricent M."/>
            <person name="Dorje P."/>
            <person name="Dorjee K."/>
            <person name="Dupes A."/>
            <person name="Elong R."/>
            <person name="Falk J."/>
            <person name="Farina A."/>
            <person name="Faro S."/>
            <person name="Ferguson D."/>
            <person name="Fisher S."/>
            <person name="Foley C.D."/>
            <person name="Franke A."/>
            <person name="Friedrich D."/>
            <person name="Gadbois L."/>
            <person name="Gearin G."/>
            <person name="Gearin C.R."/>
            <person name="Giannoukos G."/>
            <person name="Goode T."/>
            <person name="Graham J."/>
            <person name="Grandbois E."/>
            <person name="Grewal S."/>
            <person name="Gyaltsen K."/>
            <person name="Hafez N."/>
            <person name="Hagos B."/>
            <person name="Hall J."/>
            <person name="Henson C."/>
            <person name="Hollinger A."/>
            <person name="Honan T."/>
            <person name="Huard M.D."/>
            <person name="Hughes L."/>
            <person name="Hurhula B."/>
            <person name="Husby M.E."/>
            <person name="Kamat A."/>
            <person name="Kanga B."/>
            <person name="Kashin S."/>
            <person name="Khazanovich D."/>
            <person name="Kisner P."/>
            <person name="Lance K."/>
            <person name="Lara M."/>
            <person name="Lee W."/>
            <person name="Lennon N."/>
            <person name="Letendre F."/>
            <person name="LeVine R."/>
            <person name="Lipovsky A."/>
            <person name="Liu X."/>
            <person name="Liu J."/>
            <person name="Liu S."/>
            <person name="Lokyitsang T."/>
            <person name="Lokyitsang Y."/>
            <person name="Lubonja R."/>
            <person name="Lui A."/>
            <person name="MacDonald P."/>
            <person name="Magnisalis V."/>
            <person name="Maru K."/>
            <person name="Matthews C."/>
            <person name="McCusker W."/>
            <person name="McDonough S."/>
            <person name="Mehta T."/>
            <person name="Meldrim J."/>
            <person name="Meneus L."/>
            <person name="Mihai O."/>
            <person name="Mihalev A."/>
            <person name="Mihova T."/>
            <person name="Mittelman R."/>
            <person name="Mlenga V."/>
            <person name="Montmayeur A."/>
            <person name="Mulrain L."/>
            <person name="Navidi A."/>
            <person name="Naylor J."/>
            <person name="Negash T."/>
            <person name="Nguyen T."/>
            <person name="Nguyen N."/>
            <person name="Nicol R."/>
            <person name="Norbu C."/>
            <person name="Norbu N."/>
            <person name="Novod N."/>
            <person name="O'Neill B."/>
            <person name="Osman S."/>
            <person name="Markiewicz E."/>
            <person name="Oyono O.L."/>
            <person name="Patti C."/>
            <person name="Phunkhang P."/>
            <person name="Pierre F."/>
            <person name="Priest M."/>
            <person name="Raghuraman S."/>
            <person name="Rege F."/>
            <person name="Reyes R."/>
            <person name="Rise C."/>
            <person name="Rogov P."/>
            <person name="Ross K."/>
            <person name="Ryan E."/>
            <person name="Settipalli S."/>
            <person name="Shea T."/>
            <person name="Sherpa N."/>
            <person name="Shi L."/>
            <person name="Shih D."/>
            <person name="Sparrow T."/>
            <person name="Spaulding J."/>
            <person name="Stalker J."/>
            <person name="Stange-Thomann N."/>
            <person name="Stavropoulos S."/>
            <person name="Stone C."/>
            <person name="Strader C."/>
            <person name="Tesfaye S."/>
            <person name="Thomson T."/>
            <person name="Thoulutsang Y."/>
            <person name="Thoulutsang D."/>
            <person name="Topham K."/>
            <person name="Topping I."/>
            <person name="Tsamla T."/>
            <person name="Vassiliev H."/>
            <person name="Vo A."/>
            <person name="Wangchuk T."/>
            <person name="Wangdi T."/>
            <person name="Weiand M."/>
            <person name="Wilkinson J."/>
            <person name="Wilson A."/>
            <person name="Yadav S."/>
            <person name="Young G."/>
            <person name="Yu Q."/>
            <person name="Zembek L."/>
            <person name="Zhong D."/>
            <person name="Zimmer A."/>
            <person name="Zwirko Z."/>
            <person name="Jaffe D.B."/>
            <person name="Alvarez P."/>
            <person name="Brockman W."/>
            <person name="Butler J."/>
            <person name="Chin C."/>
            <person name="Gnerre S."/>
            <person name="Grabherr M."/>
            <person name="Kleber M."/>
            <person name="Mauceli E."/>
            <person name="MacCallum I."/>
        </authorList>
    </citation>
    <scope>NUCLEOTIDE SEQUENCE [LARGE SCALE GENOMIC DNA]</scope>
    <source>
        <strain evidence="18 19">TSC#14021-0224.01</strain>
    </source>
</reference>
<dbReference type="FunFam" id="2.60.40.10:FF:000050">
    <property type="entry name" value="Titin isoform B"/>
    <property type="match status" value="2"/>
</dbReference>
<keyword evidence="19" id="KW-1185">Reference proteome</keyword>
<dbReference type="GO" id="GO:0050793">
    <property type="term" value="P:regulation of developmental process"/>
    <property type="evidence" value="ECO:0007669"/>
    <property type="project" value="UniProtKB-ARBA"/>
</dbReference>
<feature type="domain" description="Ig-like" evidence="16">
    <location>
        <begin position="5167"/>
        <end position="5252"/>
    </location>
</feature>
<dbReference type="FunFam" id="2.60.40.10:FF:001152">
    <property type="entry name" value="Sallimus, isoform P"/>
    <property type="match status" value="1"/>
</dbReference>
<dbReference type="FunFam" id="2.60.40.10:FF:000147">
    <property type="entry name" value="Myosin light chain kinase"/>
    <property type="match status" value="1"/>
</dbReference>
<dbReference type="InterPro" id="IPR013783">
    <property type="entry name" value="Ig-like_fold"/>
</dbReference>
<feature type="domain" description="Ig-like" evidence="16">
    <location>
        <begin position="2488"/>
        <end position="2581"/>
    </location>
</feature>
<feature type="domain" description="Ig-like" evidence="16">
    <location>
        <begin position="372"/>
        <end position="461"/>
    </location>
</feature>
<evidence type="ECO:0000256" key="9">
    <source>
        <dbReference type="ARBA" id="ARBA00023242"/>
    </source>
</evidence>
<dbReference type="FunFam" id="2.60.40.10:FF:001353">
    <property type="entry name" value="Sallimus, isoform P"/>
    <property type="match status" value="1"/>
</dbReference>
<feature type="domain" description="Ig-like" evidence="16">
    <location>
        <begin position="2089"/>
        <end position="2180"/>
    </location>
</feature>
<evidence type="ECO:0000259" key="15">
    <source>
        <dbReference type="PROSITE" id="PS50002"/>
    </source>
</evidence>
<keyword evidence="6" id="KW-0677">Repeat</keyword>
<feature type="domain" description="Ig-like" evidence="16">
    <location>
        <begin position="471"/>
        <end position="559"/>
    </location>
</feature>
<dbReference type="SMART" id="SM00409">
    <property type="entry name" value="IG"/>
    <property type="match status" value="43"/>
</dbReference>
<dbReference type="GO" id="GO:0051239">
    <property type="term" value="P:regulation of multicellular organismal process"/>
    <property type="evidence" value="ECO:0007669"/>
    <property type="project" value="UniProtKB-ARBA"/>
</dbReference>
<dbReference type="InterPro" id="IPR003961">
    <property type="entry name" value="FN3_dom"/>
</dbReference>
<feature type="domain" description="Ig-like" evidence="16">
    <location>
        <begin position="3130"/>
        <end position="3221"/>
    </location>
</feature>
<dbReference type="InterPro" id="IPR003599">
    <property type="entry name" value="Ig_sub"/>
</dbReference>
<dbReference type="FunFam" id="2.60.40.10:FF:001194">
    <property type="entry name" value="Sallimus, isoform Q"/>
    <property type="match status" value="1"/>
</dbReference>
<dbReference type="FunFam" id="2.60.40.10:FF:001222">
    <property type="entry name" value="Sallimus, isoform P"/>
    <property type="match status" value="1"/>
</dbReference>
<feature type="domain" description="Ig-like" evidence="16">
    <location>
        <begin position="2891"/>
        <end position="2983"/>
    </location>
</feature>
<dbReference type="CDD" id="cd05744">
    <property type="entry name" value="IgI_Myotilin_C_like"/>
    <property type="match status" value="1"/>
</dbReference>
<dbReference type="FunFam" id="2.60.40.10:FF:000430">
    <property type="entry name" value="Sallimus, isoform P"/>
    <property type="match status" value="3"/>
</dbReference>
<evidence type="ECO:0000256" key="4">
    <source>
        <dbReference type="ARBA" id="ARBA00022443"/>
    </source>
</evidence>
<dbReference type="Pfam" id="PF07653">
    <property type="entry name" value="SH3_2"/>
    <property type="match status" value="1"/>
</dbReference>
<feature type="domain" description="Ig-like" evidence="16">
    <location>
        <begin position="1691"/>
        <end position="1781"/>
    </location>
</feature>
<dbReference type="SUPFAM" id="SSF48726">
    <property type="entry name" value="Immunoglobulin"/>
    <property type="match status" value="43"/>
</dbReference>
<dbReference type="PROSITE" id="PS50002">
    <property type="entry name" value="SH3"/>
    <property type="match status" value="1"/>
</dbReference>
<evidence type="ECO:0000256" key="14">
    <source>
        <dbReference type="SAM" id="MobiDB-lite"/>
    </source>
</evidence>
<feature type="region of interest" description="Disordered" evidence="14">
    <location>
        <begin position="2731"/>
        <end position="2750"/>
    </location>
</feature>
<evidence type="ECO:0000256" key="6">
    <source>
        <dbReference type="ARBA" id="ARBA00022737"/>
    </source>
</evidence>
<feature type="domain" description="Ig-like" evidence="16">
    <location>
        <begin position="4876"/>
        <end position="4970"/>
    </location>
</feature>
<dbReference type="FunFam" id="2.60.40.10:FF:001138">
    <property type="entry name" value="Sallimus, isoform P"/>
    <property type="match status" value="1"/>
</dbReference>
<evidence type="ECO:0000256" key="13">
    <source>
        <dbReference type="SAM" id="Coils"/>
    </source>
</evidence>
<feature type="compositionally biased region" description="Basic and acidic residues" evidence="14">
    <location>
        <begin position="2734"/>
        <end position="2746"/>
    </location>
</feature>
<feature type="compositionally biased region" description="Basic and acidic residues" evidence="14">
    <location>
        <begin position="32"/>
        <end position="47"/>
    </location>
</feature>
<dbReference type="FunFam" id="2.60.40.10:FF:001269">
    <property type="entry name" value="Sallimus, isoform P"/>
    <property type="match status" value="1"/>
</dbReference>
<dbReference type="GO" id="GO:0005634">
    <property type="term" value="C:nucleus"/>
    <property type="evidence" value="ECO:0007669"/>
    <property type="project" value="UniProtKB-SubCell"/>
</dbReference>
<feature type="domain" description="Ig-like" evidence="16">
    <location>
        <begin position="5814"/>
        <end position="5904"/>
    </location>
</feature>
<dbReference type="FunFam" id="2.60.40.10:FF:000425">
    <property type="entry name" value="Myosin light chain kinase"/>
    <property type="match status" value="1"/>
</dbReference>
<feature type="region of interest" description="Disordered" evidence="14">
    <location>
        <begin position="1"/>
        <end position="69"/>
    </location>
</feature>
<dbReference type="GO" id="GO:0030018">
    <property type="term" value="C:Z disc"/>
    <property type="evidence" value="ECO:0007669"/>
    <property type="project" value="UniProtKB-ARBA"/>
</dbReference>
<dbReference type="SUPFAM" id="SSF50044">
    <property type="entry name" value="SH3-domain"/>
    <property type="match status" value="1"/>
</dbReference>
<dbReference type="GO" id="GO:0009888">
    <property type="term" value="P:tissue development"/>
    <property type="evidence" value="ECO:0007669"/>
    <property type="project" value="UniProtKB-ARBA"/>
</dbReference>
<keyword evidence="7" id="KW-1015">Disulfide bond</keyword>
<dbReference type="Proteomes" id="UP000008711">
    <property type="component" value="Unassembled WGS sequence"/>
</dbReference>
<dbReference type="Pfam" id="PF00041">
    <property type="entry name" value="fn3"/>
    <property type="match status" value="5"/>
</dbReference>
<dbReference type="OrthoDB" id="6612025at2759"/>
<keyword evidence="5" id="KW-0963">Cytoplasm</keyword>
<evidence type="ECO:0000256" key="5">
    <source>
        <dbReference type="ARBA" id="ARBA00022490"/>
    </source>
</evidence>
<feature type="region of interest" description="Disordered" evidence="14">
    <location>
        <begin position="2338"/>
        <end position="2357"/>
    </location>
</feature>
<feature type="domain" description="Ig-like" evidence="16">
    <location>
        <begin position="890"/>
        <end position="981"/>
    </location>
</feature>
<dbReference type="InterPro" id="IPR036116">
    <property type="entry name" value="FN3_sf"/>
</dbReference>
<dbReference type="CDD" id="cd00096">
    <property type="entry name" value="Ig"/>
    <property type="match status" value="4"/>
</dbReference>
<accession>A0A0Q5U348</accession>
<evidence type="ECO:0000256" key="7">
    <source>
        <dbReference type="ARBA" id="ARBA00023157"/>
    </source>
</evidence>
<feature type="domain" description="Ig-like" evidence="16">
    <location>
        <begin position="5348"/>
        <end position="5431"/>
    </location>
</feature>
<feature type="domain" description="Ig-like" evidence="16">
    <location>
        <begin position="1158"/>
        <end position="1249"/>
    </location>
</feature>
<dbReference type="FunFam" id="2.60.40.10:FF:000344">
    <property type="entry name" value="Muscle M-line assembly protein unc-89"/>
    <property type="match status" value="1"/>
</dbReference>
<dbReference type="Gene3D" id="2.30.30.40">
    <property type="entry name" value="SH3 Domains"/>
    <property type="match status" value="1"/>
</dbReference>
<evidence type="ECO:0000256" key="11">
    <source>
        <dbReference type="ARBA" id="ARBA00073138"/>
    </source>
</evidence>
<feature type="domain" description="Fibronectin type-III" evidence="17">
    <location>
        <begin position="6233"/>
        <end position="6329"/>
    </location>
</feature>
<evidence type="ECO:0000259" key="16">
    <source>
        <dbReference type="PROSITE" id="PS50835"/>
    </source>
</evidence>
<dbReference type="FunFam" id="2.60.40.10:FF:000056">
    <property type="entry name" value="twitchin isoform X4"/>
    <property type="match status" value="1"/>
</dbReference>
<dbReference type="FunFam" id="2.60.40.10:FF:001113">
    <property type="entry name" value="Sallimus, isoform P"/>
    <property type="match status" value="1"/>
</dbReference>
<comment type="similarity">
    <text evidence="3">Belongs to the protein kinase superfamily. CAMK Ser/Thr protein kinase family.</text>
</comment>
<dbReference type="FunFam" id="2.60.40.10:FF:001335">
    <property type="entry name" value="Sallimus, isoform Q"/>
    <property type="match status" value="1"/>
</dbReference>
<dbReference type="SMART" id="SM00060">
    <property type="entry name" value="FN3"/>
    <property type="match status" value="5"/>
</dbReference>
<dbReference type="Gene3D" id="2.60.40.10">
    <property type="entry name" value="Immunoglobulins"/>
    <property type="match status" value="48"/>
</dbReference>
<dbReference type="PANTHER" id="PTHR47633">
    <property type="entry name" value="IMMUNOGLOBULIN"/>
    <property type="match status" value="1"/>
</dbReference>
<dbReference type="FunFam" id="2.60.40.10:FF:001060">
    <property type="entry name" value="Sallimus, isoform Q"/>
    <property type="match status" value="1"/>
</dbReference>
<evidence type="ECO:0000256" key="2">
    <source>
        <dbReference type="ARBA" id="ARBA00004204"/>
    </source>
</evidence>
<evidence type="ECO:0000256" key="8">
    <source>
        <dbReference type="ARBA" id="ARBA00023179"/>
    </source>
</evidence>
<feature type="domain" description="Ig-like" evidence="16">
    <location>
        <begin position="2356"/>
        <end position="2449"/>
    </location>
</feature>
<feature type="domain" description="Ig-like" evidence="16">
    <location>
        <begin position="3676"/>
        <end position="3767"/>
    </location>
</feature>
<dbReference type="FunFam" id="2.60.40.10:FF:000031">
    <property type="entry name" value="Myosin-binding protein C, slow type"/>
    <property type="match status" value="1"/>
</dbReference>
<feature type="domain" description="Fibronectin type-III" evidence="17">
    <location>
        <begin position="6113"/>
        <end position="6209"/>
    </location>
</feature>
<feature type="domain" description="Ig-like" evidence="16">
    <location>
        <begin position="4227"/>
        <end position="4317"/>
    </location>
</feature>
<dbReference type="EMBL" id="CH954178">
    <property type="protein sequence ID" value="KQS43145.1"/>
    <property type="molecule type" value="Genomic_DNA"/>
</dbReference>
<dbReference type="FunFam" id="2.60.40.10:FF:001019">
    <property type="entry name" value="Sallimus, isoform P"/>
    <property type="match status" value="1"/>
</dbReference>
<dbReference type="GO" id="GO:0007517">
    <property type="term" value="P:muscle organ development"/>
    <property type="evidence" value="ECO:0007669"/>
    <property type="project" value="UniProtKB-ARBA"/>
</dbReference>
<dbReference type="FunFam" id="2.60.40.10:FF:001196">
    <property type="entry name" value="Sallimus, isoform P"/>
    <property type="match status" value="1"/>
</dbReference>
<dbReference type="Pfam" id="PF07679">
    <property type="entry name" value="I-set"/>
    <property type="match status" value="43"/>
</dbReference>
<feature type="domain" description="Ig-like" evidence="16">
    <location>
        <begin position="2754"/>
        <end position="2844"/>
    </location>
</feature>
<keyword evidence="10" id="KW-0393">Immunoglobulin domain</keyword>
<name>A0A0Q5U348_DROER</name>
<feature type="region of interest" description="Disordered" evidence="14">
    <location>
        <begin position="5992"/>
        <end position="6022"/>
    </location>
</feature>
<keyword evidence="4 12" id="KW-0728">SH3 domain</keyword>
<feature type="compositionally biased region" description="Low complexity" evidence="14">
    <location>
        <begin position="48"/>
        <end position="62"/>
    </location>
</feature>
<dbReference type="InterPro" id="IPR013098">
    <property type="entry name" value="Ig_I-set"/>
</dbReference>
<feature type="domain" description="Ig-like" evidence="16">
    <location>
        <begin position="5073"/>
        <end position="5165"/>
    </location>
</feature>
<dbReference type="SMART" id="SM00408">
    <property type="entry name" value="IGc2"/>
    <property type="match status" value="39"/>
</dbReference>
<dbReference type="FunFam" id="2.60.40.10:FF:001256">
    <property type="entry name" value="Sallimus, isoform Q"/>
    <property type="match status" value="1"/>
</dbReference>
<evidence type="ECO:0000256" key="12">
    <source>
        <dbReference type="PROSITE-ProRule" id="PRU00192"/>
    </source>
</evidence>
<feature type="domain" description="Ig-like" evidence="16">
    <location>
        <begin position="1424"/>
        <end position="1515"/>
    </location>
</feature>
<dbReference type="InterPro" id="IPR036028">
    <property type="entry name" value="SH3-like_dom_sf"/>
</dbReference>
<dbReference type="FunFam" id="2.60.40.10:FF:001179">
    <property type="entry name" value="Sallimus, isoform Q"/>
    <property type="match status" value="1"/>
</dbReference>
<feature type="domain" description="Ig-like" evidence="16">
    <location>
        <begin position="3029"/>
        <end position="3116"/>
    </location>
</feature>
<feature type="domain" description="Ig-like" evidence="16">
    <location>
        <begin position="255"/>
        <end position="343"/>
    </location>
</feature>
<dbReference type="FunFam" id="2.60.40.10:FF:001153">
    <property type="entry name" value="Sallimus, isoform P"/>
    <property type="match status" value="1"/>
</dbReference>
<dbReference type="GO" id="GO:0030154">
    <property type="term" value="P:cell differentiation"/>
    <property type="evidence" value="ECO:0007669"/>
    <property type="project" value="UniProtKB-ARBA"/>
</dbReference>
<feature type="coiled-coil region" evidence="13">
    <location>
        <begin position="4399"/>
        <end position="4430"/>
    </location>
</feature>
<dbReference type="FunFam" id="2.60.40.10:FF:001257">
    <property type="entry name" value="Sallimus, isoform Q"/>
    <property type="match status" value="1"/>
</dbReference>
<dbReference type="FunFam" id="2.60.40.10:FF:000119">
    <property type="entry name" value="Sallimus, isoform P"/>
    <property type="match status" value="11"/>
</dbReference>
<feature type="domain" description="Ig-like" evidence="16">
    <location>
        <begin position="4979"/>
        <end position="5062"/>
    </location>
</feature>
<dbReference type="CDD" id="cd00063">
    <property type="entry name" value="FN3"/>
    <property type="match status" value="5"/>
</dbReference>
<keyword evidence="13" id="KW-0175">Coiled coil</keyword>
<dbReference type="InterPro" id="IPR036179">
    <property type="entry name" value="Ig-like_dom_sf"/>
</dbReference>
<evidence type="ECO:0000313" key="18">
    <source>
        <dbReference type="EMBL" id="KQS43145.1"/>
    </source>
</evidence>
<dbReference type="FunFam" id="2.60.40.10:FF:001238">
    <property type="entry name" value="Sallimus, isoform P"/>
    <property type="match status" value="1"/>
</dbReference>
<dbReference type="GO" id="GO:0009653">
    <property type="term" value="P:anatomical structure morphogenesis"/>
    <property type="evidence" value="ECO:0007669"/>
    <property type="project" value="UniProtKB-ARBA"/>
</dbReference>
<dbReference type="FunFam" id="2.60.40.10:FF:001048">
    <property type="entry name" value="Sallimus, isoform Q"/>
    <property type="match status" value="1"/>
</dbReference>
<feature type="domain" description="Ig-like" evidence="16">
    <location>
        <begin position="751"/>
        <end position="842"/>
    </location>
</feature>
<dbReference type="FunFam" id="2.60.40.10:FF:001354">
    <property type="entry name" value="Sallimus, isoform Q"/>
    <property type="match status" value="1"/>
</dbReference>
<gene>
    <name evidence="18" type="primary">Dere\GG14534</name>
    <name evidence="18" type="synonym">dere_GLEANR_14696</name>
    <name evidence="18" type="synonym">GG14534</name>
    <name evidence="18" type="ORF">Dere_GG14534</name>
</gene>
<feature type="domain" description="Ig-like" evidence="16">
    <location>
        <begin position="3811"/>
        <end position="3901"/>
    </location>
</feature>
<reference evidence="18 19" key="2">
    <citation type="journal article" date="2008" name="Bioinformatics">
        <title>Assembly reconciliation.</title>
        <authorList>
            <person name="Zimin A.V."/>
            <person name="Smith D.R."/>
            <person name="Sutton G."/>
            <person name="Yorke J.A."/>
        </authorList>
    </citation>
    <scope>NUCLEOTIDE SEQUENCE [LARGE SCALE GENOMIC DNA]</scope>
    <source>
        <strain evidence="18 19">TSC#14021-0224.01</strain>
    </source>
</reference>
<dbReference type="SMART" id="SM00326">
    <property type="entry name" value="SH3"/>
    <property type="match status" value="1"/>
</dbReference>
<evidence type="ECO:0000313" key="19">
    <source>
        <dbReference type="Proteomes" id="UP000008711"/>
    </source>
</evidence>
<proteinExistence type="inferred from homology"/>
<sequence length="6392" mass="721393">MQRQNPNPYQQQNQQHQQVQQYSTQEYSHSSQEQHQEQRISRTEQHVQRSQVTTQRQVQQHHGGSIGGAYVPPSLTHVYAQGDISPPVFEQIFKNARFAQGGNALFEGRLRGNPKPFVTWTRKGAPLLESQKFRMSYNEATGDVSLLINQIGPGDEGEYTCTARNQYGEAICSVYIQPEGAPMPALQPIQNLEKNIYSNGYSYTSIEEEFRVDTFEYRLLREVSFREAITRRSGYEQDSQLSQELDRNLGPAQAPQISQKPRSSKLIEGSDAVFTARVGSNPKPRLTWFHNGQRLVASQKYEISYSSGVATLRVKNATARDGGHYTLLAENLQGCVVSSAVLAVEPAAESVYEPKPVDVMAEQLEAGKALPPAFVKAFGDREITEGRMTRFDCRVTGNPYPEVFWLINGRQVRDDASHKILVNESGSHSLMITNVTRLDAGAVQCLARNKAGEVAIEAQLNVLEKEQVVAPQFVQRFSTMTVREGEPITMSANAIGTPQPRITWQKDGVQISSTAERFVGIDGGATCLEIPRVTANDAGWYQCTAQNIAGSTANRARLYVEVPREQPNYEQRRLNLPRPTKVIEPEPIPGPEIIYLRHVERAKPHLRPGEEDRVYPPPQFIIPLQNVQQTEGGRVHMEARIEPVGDPTMVVEWYLNGRPLAASARATSVFKFGFIALDLLSIMGHDSGEYMCRVSNASGVAESRAILSVVQRPSIEQSSQNPNSLQYINQLEDYSRYQRTESIDEQLNQAPQFIRPLRDLGEFEEGKNVHFEAQVTPVNDPSMRVEWYKDGLPITASSRITAIFNFGYVSLNILHLRAEDAGTYTVRAVNRIGEAISQSTIRVHSRSQVTADLGIPEQQRYIEKVEELEDYRKSQQRRHVQEAAEAIAPPQFKTPIQNQLDLREHAHAHFEARLEPIGDSTMRVEWLKDGQPLEASSRITTYHNFGYVALTIKQLTIYDAGTYTCRAYNAMGQDTTVAQLSVISKNEIVSESQHPGGLQKIQHLEDSSRYGRREEEETYITQAPRFLGPLKGTTKILEGQRAHFEARVEPQSDLGLVIEWYHNGRSITAANRIQTYYDFGYVALDISQVRAEDAGVYIVVARNKLGEAQQQATMIVETRSSIDTSSMHRGLYEKTQNLENKPFVEPQYDIEEISKSKPVFVTPLSDPKPIHDGKNIHLECRLEPMGDPTMRVEWFHNGRPITVGSRFRTYYDFGFVALDIIKATAADSGEYTVRATNHLGTAHTSACVRVIDHTDVVTETQNEQSLEQIQLLEDSRRRHHQEEDITIMQAPQFTRGLHNIETIEGTNVHLECRLQPVGDPSMRIEWFVNGKPVKTGHRFRPAYEFDYVALDLLGCYAIDSGVYTCQARNQLGEAVTSCSVRIIAKNDLILETQNESGLQKIQYLEDSTRHRRSEFVDEVVNIRPRFLTHPKSLTNTREGGHAHFECKIEPVTDPNLKVEWFKNGRPITVGHRFRPIHDFGYVALDIVHLIAEDSGVYTCRAVNLIGSDETQVELQCRSGEQIVTVTQNEAGLEQIHYLEDRSRYTRREEIDESTKQAPVFTTSLKNVEIKENQRAHFECRLIPVSDPSMRVEWYHNNLPLKSGSRFTETNNFGFVALDIMSTLPEDAGTYTCRAYNAVGEAITSAVAVVHTKKSIYLESQHETALPRLQHLEDGSKRQRISVQDEFVSQAPVFTMPVRDVRVAENQAVHFEARLIPVGDPKLKVEWLRNGQPIEASNRTTTMHDFGYVALNMKYVNPEDSGTYTCRAVNDLGQAVTSASLIVQSKTSIQLETQHEAAMHKIHQLEDHSRYQRREEEEYTVTTAPVFVTKLIGPSNLVEGQSAHYECRIEPYPDPNLKVEWFHNGKPLSTGHRFRTTYDFGFAALDILTVYAEDSGEYTCRVTNNLGEAINSIVLNVTSRSSIIHETQHEEALTKIQHLEDTSRFQRKTDEEQFHAERPQFGRPLRNAKVNEGSPVHLEATLIPVNDPTMKVEWYCNGRPIQTGHRFKTTYDFGFVALDILYAHAEDTGTYMCKAKNAIGEAVTTCAVNVTANKTLDLDTLDAQRLEKIRQLETYAPPPKPVVEEKGQKPIFLTPLSNLEHLKEGEHAHLECRVEPINDPNLKIEWFCNGKQLPTGHRYRTTHDFGYVALDILYVYGEDTGTYICKATNQLGEAVNTCNVRVLNRRSMILDTQHPDALEKIQKLESKVPNARTEVGDAPISPPHFTAELRGSTEIYEGQTAHFEAQVAPVHDPNLRIEFYHNGKPLPSASRFHITFDFGYVSLDITHAVAEDAGEYSVRAVNALGQAVSSTNLRVIPRGTIISDTQHPEGLEKIRKLESTAPHQRQEPETPGTRQRPVFTQPLQNIDRINEHQTAHFEARLIPVGDPNLKVEWYRNEKIIEDSSRITKQHDFGFVSLDISHIRKEDEGVYMCRAVNPLGEAVTTASMRVVSEASIQMDTQHPDSISRIHQLEKPLAPRPTEPERLFEKPIFTQLLTGPSELWEGAHAHFEARVVPVGDPSLKFEWFINGVELQMGSRLRTTHDFGFVTLDITAVVPEDAGVYMCRAYNAAGEAVSSTAMKVKTKSNIDGQPLIPESWEAIRLKEAAMNRVPEMFVDSTPQQAPVFTTHLQSYDKLHEGQHVLLEAQVEPRADPNLRIEWFKNGVSLTTGSRIRSTFDFGLVTLSVNGLRADDSAIYTCKATNQVGEAVSTSSLKIEDRHWLQAESLHPDSLPRIGELEAPKEGRPEAPEPTYETPVFITHLNNIECKESDNVRFECNVEPARDPTMSIEWFYNGQPLQAAAKFKSIYDFGYCALDLTNSYAENSGIYTCKATNSKGSATTSGTLKCTGGKTMFLDTQHPQGEAGLEAVQETEEELAKRYTSKSTKPETQYPPPVWTKPLQAEFHLSEAQPIHLEANVEPKEDPNLFIEWYFNGKMLNHGSRFKMTSEFGFVTMDMTEVYARDQGIYTCKAYNKAGEAFTSTTIFCSSKENIIESTQHPKGAEGLEQIQDLEDSLRKDGSKPEQPDLGIPPRFTTEFVNIADIGEGELAHFEANLIPVGDQSMVIEWFYNGKVLEASHRVRTIYAFGTVALEVLGTKIEDTGTYTCRATNKHGTAEISCNLECVDKPRGQKPRFTSHIQPLEGLKDGQSAHFECTLIPVNDPELKVEWYHNGKLLRHSNRIKTVSDFGYVVLDISYLQDHDSGEYVCRAWNKYGEDFTRTTLNCGGRGGVFYDSLQPDSLQRIRELECPQGQQADTSAPLVAEPPKFITQIVDVTKLVEGQSAHFEARLTPITDPDLVVEWYFNGKKLPHGHRFRTFHDFGIVILDILYCYEENSGVYEARARNKYGEDVTRASLKCASKASLILDSQLPRGMEGGLEKIANLEYSMVRTREETTEETKGKAPVFTVPLENIENLREGENAHFEARITPADDPKLKVEWYWNGRPLKAGSRFRTFCDFGFVILEISPVYPEDSGEYSCRAINEYGEAVTTATMKIQGKRSIIMESQLPKGMEGTIDRIAELEGLGSRSTEFVPDDDTGKPPEFITSPFDMVIGENALAHFECRLQPINDPSMRVDWFHNGKALWAGSRIKTINDFGFVILEIAGCYQRDSGLYTCKATNKHGEATVSCKLQVKGRQGIVMEPQLPSNFRTGTESLQKLEETMHKREELVIEDEQPNPPKFTEEIKDNLDVPEGGPIHFDCRVEPVGDPTMRIEWFYNGHVMATGSRVHQLNDFGFIALDVDYIYARDSGEYTCRATNKWGTATTSAKVTCKGKHNIVYESQLPEGMTSEKLKELERGRIPEAPKVVEEEFGPPKFTTQITSVTVDEAEAVRFECQVEPKTDPSLRVEWYRNGKPLPSGHRYRNIFDMGFVSLDILYVYGEDSGEYVCRAINNHGEDRTRATVSCKKLPTILLQNQVPRGMKRSDALTQMEATIKKYTSEVHLTEDDLFDPDRKQPPRFVTQIKEQLTLTEMAVTKFECQLAPVGDPNMKVEWFFNGKPLLHKNRFQPIYDFGYVAMNFGWVYPEDSGEYVCRATNLYGKDETRAFIKVSGKPGIVYDSQLPAHMQSIDRIREMEASWQVVPEEVDPDAKPRTKPVFVSKLEPQTVEEGDPARFCVRVTGHPRPRVMWLINGHTVVHGSRYKLTNDGMFHLDVPKTRQYDTGKVEVIARNSVGESIATTELKVVARSDDYRNVLKNSPRRIVGSKDYRKPEWVTQMEEMQVALKAAKCSPSLLNEMRDCRAALGETAKFSIQFAGNPIPDIQWYFNNVQLRASDKYRMVVQEHEATLEILKITSEDCGYYNCKLINEIGMTMTRAKFDISSTTTIVEESKAKTTVKKKSGKKTLVKRSGTSESQNVQKTEIRIIPTSTVETSMNVIKVKQPVSILVEKSEKSEVFAVKDRKVADAEERSSQLIEEIEEEEEIEEKVQHDEEDEVEVKVEQKETYTSSKKIEISKTVELIRTKISEKIITIEDVQVLSHHEEVQWLLESIEAESFGQIGESALRDLATIGLLLRYGCEHYEITYMYEQNIFISLKKPESQSALVQLVEREGHEELISQILSESSNEDETILAATVGFKAFIRMIQTYEITIEIVIRKFVREDFISQDWKICGKERIVETSQIIESHEAITHVKIEETFVEERTIIVQEDGASLNITREMNVEESENINVMYSICNYIADNNEAINLVEGEKVTVVGRHSSEWWYVKKSTTEEEGWVPAQYLMEPEEYAQYVQNKLHEKIDKLPVFERPGPGKPIAPRFIEKLQPIHTPDGYTVQFECKVEGNPRPQIAWFRETAIIKPSQDFQMFYDDDNVATLIIREVFPEDAGQFTVVAKNAAGFTSSTTELIVESPLSDHGSDATALSRRSMSRESSLADILEGIPPTFSKKPKAQYVDENTNVILECRLVAVPEPDIVWTFNGEDIDDEEIKNIRIVTESDMHMYCSVVHISKVKKSQEGTYEVIATNREGEARLPITLKVRTTDKEAPQILEPLRNMVIREGESVVLSTQIVGNPPPKVTWYKDGKPVKNAKSDKDLHTLTLITPQKSEKGEYTVKAVNPLGSVETTANLTIEEPAGGNAEPPLFVERFEEQNVPQKGEIHLPAKVSGNPVPEVQWLFNNTPLFPSDRIQQVYDGENIELIIKDANPETDSGDYKCIASNPIGKTSHGARVIVEVDEVTFTKKLKKTITIEEVQSLTLECETSHVVTTKWFFNGKELSGMDHRVVVEDGKTHKLVIRNTNLRDSGTYTCKVKKQETQSTVEVLQRKPDFIKILEDYEVTEKDTAILDVELTTEATEVTWYKDGEKITPENKNVEFIKDGKARRLVIRDVTIHDEGQYTCKMEGQECSCELVVIELPPEIVKPLTDVAVTKGENAIFEVELSKGDALVKWFKNGKEIVFNERIQLAIDGKKQSLRMVKAKPEDVGEYSVQVGDQTSKAKLTVEEPLVDFVIRLPDITLATKTTDAEFTVQLSQPDVEVTWCKKGKPIKPNQKHEVFVEGTVRRLVIHDASDEDAGEISCVAENVTSSTKLCVEELKLPPVITSDKDQTIKVKENEDVTFSVKYTGVPTPEACWTTRKVVVPKSKRTIPTIDEQSATLTIKKVVDDDEGEYTVKLVNPVGEAEASLHLVIMRKPTAPGTPQPLEIMHDSITLYWKAPEDDGKSEIIEYILEYHDVKEEKWTEIRKIKDTTYTISKLKIDTDYVFRSIAVNEVGPSPPSPLSPPIRLVPKVDTKAPSVQEPLQDVVSELDKEVTLSCVFGGIPEPKVTWKKNGQVFESSSIRYENRVAKYTIEKTTIETEATYTCVATNEKGSAETSCRLKLQQKPVLEVEDKYLTQKLRTGSTLTIPAAVRGYPQPTVTWHKETIEQKTTKSVTIETTETTSTYTVKKVTREQSGKYKVTATNESGTTYVECTVQVIDKPSRPQSLEIKDIKKDSIVLEWTPPVDDGGLEIEKYTLEKCDIQNNVWMKVSDFNKDIKSYAVQKLSMNAQYMFRVVAANPIGASEPTESDPVTITKKFEKPSPPRGPTTVSGMNDTSFNLAWEPSETDGGSKIIEYIVEIREETETTYRSVGVTLGTVTNIHVEKVVRNKGYLFRIYARNEVGTSEAFETTEKIVVGRKITPPSPPQNLRAPDVTSRSVTLDWEVPARNGGSEITGYCVEKRSSTSTNWTKVITLDAHQLHYTIDNLKEKCEYWFRVSAENEVGLGAPAVTESISLKTHASKFLLAVPNCVSYTEFGFLTAVPSPPTGPLEARVLAVNAHIFEWGIPESDGGAPLLGYHIAIRDMKKTMWIEVGRVPAGVQKFQIRDLQENHEYMIRIFAKNEIGLSEPLESEEPYKAMTAGHEILPDEPRTEMSSCNTSSWLRDHHMDADIHSYARGRLLQRDEYFFRLWADLPKSKKKKSSK</sequence>
<feature type="domain" description="Ig-like" evidence="16">
    <location>
        <begin position="86"/>
        <end position="177"/>
    </location>
</feature>
<comment type="subcellular location">
    <subcellularLocation>
        <location evidence="2">Cytoplasm</location>
        <location evidence="2">Myofibril</location>
        <location evidence="2">Sarcomere</location>
    </subcellularLocation>
    <subcellularLocation>
        <location evidence="1">Nucleus</location>
    </subcellularLocation>
</comment>
<protein>
    <recommendedName>
        <fullName evidence="11">Titin</fullName>
    </recommendedName>
</protein>
<feature type="domain" description="Ig-like" evidence="16">
    <location>
        <begin position="5724"/>
        <end position="5809"/>
    </location>
</feature>
<feature type="domain" description="Ig-like" evidence="16">
    <location>
        <begin position="5258"/>
        <end position="5342"/>
    </location>
</feature>
<feature type="domain" description="Fibronectin type-III" evidence="17">
    <location>
        <begin position="5911"/>
        <end position="6006"/>
    </location>
</feature>
<dbReference type="FunFam" id="2.60.40.10:FF:000474">
    <property type="entry name" value="Sallimus, isoform Q"/>
    <property type="match status" value="2"/>
</dbReference>
<feature type="domain" description="Ig-like" evidence="16">
    <location>
        <begin position="3401"/>
        <end position="3494"/>
    </location>
</feature>
<dbReference type="CDD" id="cd11856">
    <property type="entry name" value="SH3_p47phox_like"/>
    <property type="match status" value="1"/>
</dbReference>
<feature type="domain" description="Ig-like" evidence="16">
    <location>
        <begin position="5435"/>
        <end position="5521"/>
    </location>
</feature>
<feature type="domain" description="Ig-like" evidence="16">
    <location>
        <begin position="5528"/>
        <end position="5614"/>
    </location>
</feature>
<feature type="domain" description="Ig-like" evidence="16">
    <location>
        <begin position="618"/>
        <end position="708"/>
    </location>
</feature>
<feature type="domain" description="Ig-like" evidence="16">
    <location>
        <begin position="1958"/>
        <end position="2050"/>
    </location>
</feature>
<dbReference type="PROSITE" id="PS50853">
    <property type="entry name" value="FN3"/>
    <property type="match status" value="5"/>
</dbReference>
<feature type="domain" description="Ig-like" evidence="16">
    <location>
        <begin position="3954"/>
        <end position="4047"/>
    </location>
</feature>
<dbReference type="FunFam" id="2.60.40.10:FF:001163">
    <property type="entry name" value="Sallimus, isoform Q"/>
    <property type="match status" value="1"/>
</dbReference>
<evidence type="ECO:0000256" key="10">
    <source>
        <dbReference type="ARBA" id="ARBA00023319"/>
    </source>
</evidence>
<dbReference type="InterPro" id="IPR003598">
    <property type="entry name" value="Ig_sub2"/>
</dbReference>
<organism evidence="18 19">
    <name type="scientific">Drosophila erecta</name>
    <name type="common">Fruit fly</name>
    <dbReference type="NCBI Taxonomy" id="7220"/>
    <lineage>
        <taxon>Eukaryota</taxon>
        <taxon>Metazoa</taxon>
        <taxon>Ecdysozoa</taxon>
        <taxon>Arthropoda</taxon>
        <taxon>Hexapoda</taxon>
        <taxon>Insecta</taxon>
        <taxon>Pterygota</taxon>
        <taxon>Neoptera</taxon>
        <taxon>Endopterygota</taxon>
        <taxon>Diptera</taxon>
        <taxon>Brachycera</taxon>
        <taxon>Muscomorpha</taxon>
        <taxon>Ephydroidea</taxon>
        <taxon>Drosophilidae</taxon>
        <taxon>Drosophila</taxon>
        <taxon>Sophophora</taxon>
    </lineage>
</organism>
<dbReference type="InterPro" id="IPR001452">
    <property type="entry name" value="SH3_domain"/>
</dbReference>
<feature type="domain" description="Fibronectin type-III" evidence="17">
    <location>
        <begin position="5625"/>
        <end position="5718"/>
    </location>
</feature>
<feature type="domain" description="Ig-like" evidence="16">
    <location>
        <begin position="2622"/>
        <end position="2715"/>
    </location>
</feature>
<dbReference type="SUPFAM" id="SSF49265">
    <property type="entry name" value="Fibronectin type III"/>
    <property type="match status" value="3"/>
</dbReference>
<dbReference type="GO" id="GO:0005198">
    <property type="term" value="F:structural molecule activity"/>
    <property type="evidence" value="ECO:0007669"/>
    <property type="project" value="UniProtKB-ARBA"/>
</dbReference>
<feature type="compositionally biased region" description="Low complexity" evidence="14">
    <location>
        <begin position="1"/>
        <end position="31"/>
    </location>
</feature>